<dbReference type="PANTHER" id="PTHR31646">
    <property type="entry name" value="ALPHA-1,2-MANNOSYLTRANSFERASE MNN2"/>
    <property type="match status" value="1"/>
</dbReference>
<evidence type="ECO:0000256" key="5">
    <source>
        <dbReference type="ARBA" id="ARBA00022692"/>
    </source>
</evidence>
<dbReference type="InterPro" id="IPR022751">
    <property type="entry name" value="Alpha_mannosyltransferase"/>
</dbReference>
<reference evidence="11" key="3">
    <citation type="submission" date="2010-09" db="EMBL/GenBank/DDBJ databases">
        <title>Annotation of Gaeumannomyces graminis var. tritici R3-111a-1.</title>
        <authorList>
            <consortium name="The Broad Institute Genome Sequencing Platform"/>
            <person name="Ma L.-J."/>
            <person name="Dead R."/>
            <person name="Young S.K."/>
            <person name="Zeng Q."/>
            <person name="Gargeya S."/>
            <person name="Fitzgerald M."/>
            <person name="Haas B."/>
            <person name="Abouelleil A."/>
            <person name="Alvarado L."/>
            <person name="Arachchi H.M."/>
            <person name="Berlin A."/>
            <person name="Brown A."/>
            <person name="Chapman S.B."/>
            <person name="Chen Z."/>
            <person name="Dunbar C."/>
            <person name="Freedman E."/>
            <person name="Gearin G."/>
            <person name="Gellesch M."/>
            <person name="Goldberg J."/>
            <person name="Griggs A."/>
            <person name="Gujja S."/>
            <person name="Heiman D."/>
            <person name="Howarth C."/>
            <person name="Larson L."/>
            <person name="Lui A."/>
            <person name="MacDonald P.J.P."/>
            <person name="Mehta T."/>
            <person name="Montmayeur A."/>
            <person name="Murphy C."/>
            <person name="Neiman D."/>
            <person name="Pearson M."/>
            <person name="Priest M."/>
            <person name="Roberts A."/>
            <person name="Saif S."/>
            <person name="Shea T."/>
            <person name="Shenoy N."/>
            <person name="Sisk P."/>
            <person name="Stolte C."/>
            <person name="Sykes S."/>
            <person name="Yandava C."/>
            <person name="Wortman J."/>
            <person name="Nusbaum C."/>
            <person name="Birren B."/>
        </authorList>
    </citation>
    <scope>NUCLEOTIDE SEQUENCE</scope>
    <source>
        <strain evidence="11">R3-111a-1</strain>
    </source>
</reference>
<dbReference type="STRING" id="644352.J3P770"/>
<reference evidence="12" key="4">
    <citation type="journal article" date="2015" name="G3 (Bethesda)">
        <title>Genome sequences of three phytopathogenic species of the Magnaporthaceae family of fungi.</title>
        <authorList>
            <person name="Okagaki L.H."/>
            <person name="Nunes C.C."/>
            <person name="Sailsbery J."/>
            <person name="Clay B."/>
            <person name="Brown D."/>
            <person name="John T."/>
            <person name="Oh Y."/>
            <person name="Young N."/>
            <person name="Fitzgerald M."/>
            <person name="Haas B.J."/>
            <person name="Zeng Q."/>
            <person name="Young S."/>
            <person name="Adiconis X."/>
            <person name="Fan L."/>
            <person name="Levin J.Z."/>
            <person name="Mitchell T.K."/>
            <person name="Okubara P.A."/>
            <person name="Farman M.L."/>
            <person name="Kohn L.M."/>
            <person name="Birren B."/>
            <person name="Ma L.-J."/>
            <person name="Dean R.A."/>
        </authorList>
    </citation>
    <scope>NUCLEOTIDE SEQUENCE</scope>
    <source>
        <strain evidence="12">R3-111a-1</strain>
    </source>
</reference>
<feature type="compositionally biased region" description="Basic and acidic residues" evidence="10">
    <location>
        <begin position="495"/>
        <end position="531"/>
    </location>
</feature>
<keyword evidence="4" id="KW-0808">Transferase</keyword>
<sequence length="541" mass="62234">MFVAPRGRRPLTLVLGIFAFFALVLYSSGSRPYYTPTTFGSRPLTKAPLQPAVSYEHDRPSSELVQFWTEVLDAMLQLKPNAAPIKKMELPPLKFFTPEELKADEPWTRYDGLELSSRDVEGIRSTHAQFVAVSKQLAPRMPYRRHSRGIVMTAGGKYIGNAILSLLMLRRTGSTLPVQLFLDSPDKYATEMCDTTMVELDVECRSMDAVFKTTPQLPKLKKFQYKVFSILFSSFEDVLFLDADAFPIHNPDHLFDVEPFRSRGMVTWPDFWVSTSSRHFYDIAGIPVPPIETRRSSESGVMLYSRRTHAESLLLSTYYNFYGPDYYYKLLCQGAHGEGDKETFMHAALALNKPFYDVKTNMQFGGRWINGSYETSAMMQADPMEDYSLNARLTGMAKNATFLGITDARYFFIHQNVIKLNMNKLRESMEPAWRKDEKGYPQRLWGDQSRLAETAGFDVEKAMWEEIIQVNCHHSFLAECNQLRRWYKLVFPDPNAKKKGDQGDKKDEKAGKKEEVKADEKKEENKVEGKTERRRRRSSAR</sequence>
<gene>
    <name evidence="12" type="primary">20349825</name>
    <name evidence="11" type="ORF">GGTG_09367</name>
</gene>
<comment type="subcellular location">
    <subcellularLocation>
        <location evidence="1">Golgi apparatus membrane</location>
        <topology evidence="1">Single-pass type II membrane protein</topology>
    </subcellularLocation>
</comment>
<keyword evidence="7" id="KW-1133">Transmembrane helix</keyword>
<dbReference type="EMBL" id="GL385399">
    <property type="protein sequence ID" value="EJT72501.1"/>
    <property type="molecule type" value="Genomic_DNA"/>
</dbReference>
<accession>J3P770</accession>
<dbReference type="GO" id="GO:0046354">
    <property type="term" value="P:mannan biosynthetic process"/>
    <property type="evidence" value="ECO:0007669"/>
    <property type="project" value="TreeGrafter"/>
</dbReference>
<dbReference type="VEuPathDB" id="FungiDB:GGTG_09367"/>
<proteinExistence type="inferred from homology"/>
<keyword evidence="8" id="KW-0333">Golgi apparatus</keyword>
<dbReference type="eggNOG" id="ENOG502QQ16">
    <property type="taxonomic scope" value="Eukaryota"/>
</dbReference>
<comment type="pathway">
    <text evidence="2">Protein modification; protein glycosylation.</text>
</comment>
<reference evidence="13" key="1">
    <citation type="submission" date="2010-07" db="EMBL/GenBank/DDBJ databases">
        <title>The genome sequence of Gaeumannomyces graminis var. tritici strain R3-111a-1.</title>
        <authorList>
            <consortium name="The Broad Institute Genome Sequencing Platform"/>
            <person name="Ma L.-J."/>
            <person name="Dead R."/>
            <person name="Young S."/>
            <person name="Zeng Q."/>
            <person name="Koehrsen M."/>
            <person name="Alvarado L."/>
            <person name="Berlin A."/>
            <person name="Chapman S.B."/>
            <person name="Chen Z."/>
            <person name="Freedman E."/>
            <person name="Gellesch M."/>
            <person name="Goldberg J."/>
            <person name="Griggs A."/>
            <person name="Gujja S."/>
            <person name="Heilman E.R."/>
            <person name="Heiman D."/>
            <person name="Hepburn T."/>
            <person name="Howarth C."/>
            <person name="Jen D."/>
            <person name="Larson L."/>
            <person name="Mehta T."/>
            <person name="Neiman D."/>
            <person name="Pearson M."/>
            <person name="Roberts A."/>
            <person name="Saif S."/>
            <person name="Shea T."/>
            <person name="Shenoy N."/>
            <person name="Sisk P."/>
            <person name="Stolte C."/>
            <person name="Sykes S."/>
            <person name="Walk T."/>
            <person name="White J."/>
            <person name="Yandava C."/>
            <person name="Haas B."/>
            <person name="Nusbaum C."/>
            <person name="Birren B."/>
        </authorList>
    </citation>
    <scope>NUCLEOTIDE SEQUENCE [LARGE SCALE GENOMIC DNA]</scope>
    <source>
        <strain evidence="13">R3-111a-1</strain>
    </source>
</reference>
<evidence type="ECO:0000256" key="3">
    <source>
        <dbReference type="ARBA" id="ARBA00009105"/>
    </source>
</evidence>
<dbReference type="RefSeq" id="XP_009225475.1">
    <property type="nucleotide sequence ID" value="XM_009227211.1"/>
</dbReference>
<dbReference type="Proteomes" id="UP000006039">
    <property type="component" value="Unassembled WGS sequence"/>
</dbReference>
<evidence type="ECO:0008006" key="14">
    <source>
        <dbReference type="Google" id="ProtNLM"/>
    </source>
</evidence>
<keyword evidence="5" id="KW-0812">Transmembrane</keyword>
<organism evidence="11">
    <name type="scientific">Gaeumannomyces tritici (strain R3-111a-1)</name>
    <name type="common">Wheat and barley take-all root rot fungus</name>
    <name type="synonym">Gaeumannomyces graminis var. tritici</name>
    <dbReference type="NCBI Taxonomy" id="644352"/>
    <lineage>
        <taxon>Eukaryota</taxon>
        <taxon>Fungi</taxon>
        <taxon>Dikarya</taxon>
        <taxon>Ascomycota</taxon>
        <taxon>Pezizomycotina</taxon>
        <taxon>Sordariomycetes</taxon>
        <taxon>Sordariomycetidae</taxon>
        <taxon>Magnaporthales</taxon>
        <taxon>Magnaporthaceae</taxon>
        <taxon>Gaeumannomyces</taxon>
    </lineage>
</organism>
<feature type="region of interest" description="Disordered" evidence="10">
    <location>
        <begin position="494"/>
        <end position="541"/>
    </location>
</feature>
<reference evidence="12" key="5">
    <citation type="submission" date="2018-04" db="UniProtKB">
        <authorList>
            <consortium name="EnsemblFungi"/>
        </authorList>
    </citation>
    <scope>IDENTIFICATION</scope>
    <source>
        <strain evidence="12">R3-111a-1</strain>
    </source>
</reference>
<evidence type="ECO:0000256" key="6">
    <source>
        <dbReference type="ARBA" id="ARBA00022968"/>
    </source>
</evidence>
<evidence type="ECO:0000313" key="11">
    <source>
        <dbReference type="EMBL" id="EJT72501.1"/>
    </source>
</evidence>
<evidence type="ECO:0000256" key="9">
    <source>
        <dbReference type="ARBA" id="ARBA00023136"/>
    </source>
</evidence>
<evidence type="ECO:0000256" key="2">
    <source>
        <dbReference type="ARBA" id="ARBA00004922"/>
    </source>
</evidence>
<evidence type="ECO:0000256" key="4">
    <source>
        <dbReference type="ARBA" id="ARBA00022679"/>
    </source>
</evidence>
<dbReference type="Pfam" id="PF11051">
    <property type="entry name" value="Mannosyl_trans3"/>
    <property type="match status" value="2"/>
</dbReference>
<feature type="compositionally biased region" description="Basic residues" evidence="10">
    <location>
        <begin position="532"/>
        <end position="541"/>
    </location>
</feature>
<name>J3P770_GAET3</name>
<dbReference type="OrthoDB" id="4484309at2759"/>
<evidence type="ECO:0000256" key="10">
    <source>
        <dbReference type="SAM" id="MobiDB-lite"/>
    </source>
</evidence>
<dbReference type="GO" id="GO:0000026">
    <property type="term" value="F:alpha-1,2-mannosyltransferase activity"/>
    <property type="evidence" value="ECO:0007669"/>
    <property type="project" value="TreeGrafter"/>
</dbReference>
<dbReference type="GeneID" id="20349825"/>
<dbReference type="AlphaFoldDB" id="J3P770"/>
<dbReference type="GO" id="GO:0000139">
    <property type="term" value="C:Golgi membrane"/>
    <property type="evidence" value="ECO:0007669"/>
    <property type="project" value="UniProtKB-SubCell"/>
</dbReference>
<evidence type="ECO:0000256" key="8">
    <source>
        <dbReference type="ARBA" id="ARBA00023034"/>
    </source>
</evidence>
<comment type="similarity">
    <text evidence="3">Belongs to the MNN1/MNT family.</text>
</comment>
<keyword evidence="13" id="KW-1185">Reference proteome</keyword>
<dbReference type="HOGENOM" id="CLU_013298_0_1_1"/>
<dbReference type="PANTHER" id="PTHR31646:SF1">
    <property type="entry name" value="ALPHA-1,2-MANNOSYLTRANSFERASE MNN2"/>
    <property type="match status" value="1"/>
</dbReference>
<evidence type="ECO:0000256" key="1">
    <source>
        <dbReference type="ARBA" id="ARBA00004323"/>
    </source>
</evidence>
<dbReference type="SUPFAM" id="SSF53448">
    <property type="entry name" value="Nucleotide-diphospho-sugar transferases"/>
    <property type="match status" value="1"/>
</dbReference>
<reference evidence="11" key="2">
    <citation type="submission" date="2010-07" db="EMBL/GenBank/DDBJ databases">
        <authorList>
            <consortium name="The Broad Institute Genome Sequencing Platform"/>
            <consortium name="Broad Institute Genome Sequencing Center for Infectious Disease"/>
            <person name="Ma L.-J."/>
            <person name="Dead R."/>
            <person name="Young S."/>
            <person name="Zeng Q."/>
            <person name="Koehrsen M."/>
            <person name="Alvarado L."/>
            <person name="Berlin A."/>
            <person name="Chapman S.B."/>
            <person name="Chen Z."/>
            <person name="Freedman E."/>
            <person name="Gellesch M."/>
            <person name="Goldberg J."/>
            <person name="Griggs A."/>
            <person name="Gujja S."/>
            <person name="Heilman E.R."/>
            <person name="Heiman D."/>
            <person name="Hepburn T."/>
            <person name="Howarth C."/>
            <person name="Jen D."/>
            <person name="Larson L."/>
            <person name="Mehta T."/>
            <person name="Neiman D."/>
            <person name="Pearson M."/>
            <person name="Roberts A."/>
            <person name="Saif S."/>
            <person name="Shea T."/>
            <person name="Shenoy N."/>
            <person name="Sisk P."/>
            <person name="Stolte C."/>
            <person name="Sykes S."/>
            <person name="Walk T."/>
            <person name="White J."/>
            <person name="Yandava C."/>
            <person name="Haas B."/>
            <person name="Nusbaum C."/>
            <person name="Birren B."/>
        </authorList>
    </citation>
    <scope>NUCLEOTIDE SEQUENCE</scope>
    <source>
        <strain evidence="11">R3-111a-1</strain>
    </source>
</reference>
<keyword evidence="9" id="KW-0472">Membrane</keyword>
<evidence type="ECO:0000313" key="12">
    <source>
        <dbReference type="EnsemblFungi" id="EJT72501"/>
    </source>
</evidence>
<dbReference type="EnsemblFungi" id="EJT72501">
    <property type="protein sequence ID" value="EJT72501"/>
    <property type="gene ID" value="GGTG_09367"/>
</dbReference>
<dbReference type="Gene3D" id="3.90.550.10">
    <property type="entry name" value="Spore Coat Polysaccharide Biosynthesis Protein SpsA, Chain A"/>
    <property type="match status" value="1"/>
</dbReference>
<protein>
    <recommendedName>
        <fullName evidence="14">Alpha-1,2-mannosyltransferase</fullName>
    </recommendedName>
</protein>
<keyword evidence="6" id="KW-0735">Signal-anchor</keyword>
<dbReference type="InterPro" id="IPR029044">
    <property type="entry name" value="Nucleotide-diphossugar_trans"/>
</dbReference>
<evidence type="ECO:0000256" key="7">
    <source>
        <dbReference type="ARBA" id="ARBA00022989"/>
    </source>
</evidence>
<dbReference type="FunCoup" id="J3P770">
    <property type="interactions" value="73"/>
</dbReference>
<evidence type="ECO:0000313" key="13">
    <source>
        <dbReference type="Proteomes" id="UP000006039"/>
    </source>
</evidence>